<dbReference type="OrthoDB" id="9785345at2"/>
<organism evidence="2 3">
    <name type="scientific">Teichococcus deserti</name>
    <dbReference type="NCBI Taxonomy" id="1817963"/>
    <lineage>
        <taxon>Bacteria</taxon>
        <taxon>Pseudomonadati</taxon>
        <taxon>Pseudomonadota</taxon>
        <taxon>Alphaproteobacteria</taxon>
        <taxon>Acetobacterales</taxon>
        <taxon>Roseomonadaceae</taxon>
        <taxon>Roseomonas</taxon>
    </lineage>
</organism>
<accession>A0A1V2H451</accession>
<dbReference type="InterPro" id="IPR042047">
    <property type="entry name" value="SleB_dom1"/>
</dbReference>
<proteinExistence type="predicted"/>
<gene>
    <name evidence="2" type="ORF">BKE38_08565</name>
</gene>
<dbReference type="EMBL" id="MLCO01000069">
    <property type="protein sequence ID" value="ONG55710.1"/>
    <property type="molecule type" value="Genomic_DNA"/>
</dbReference>
<dbReference type="InterPro" id="IPR011105">
    <property type="entry name" value="Cell_wall_hydrolase_SleB"/>
</dbReference>
<comment type="caution">
    <text evidence="2">The sequence shown here is derived from an EMBL/GenBank/DDBJ whole genome shotgun (WGS) entry which is preliminary data.</text>
</comment>
<sequence>MSSHAMIPAAAHALPPQEVLALTLWAEAGTRPVRAIEALAATIMNRVRLAEAGTAHWGRGLSAICRAPFQFSCWNRNHIRHAVMLAVPSGDPGLAICRRIAARAASGTLQDPTGGATHAHGVDELPPWAVGRPPQAEIGAMLFYRLEPG</sequence>
<dbReference type="Proteomes" id="UP000188879">
    <property type="component" value="Unassembled WGS sequence"/>
</dbReference>
<evidence type="ECO:0000259" key="1">
    <source>
        <dbReference type="Pfam" id="PF07486"/>
    </source>
</evidence>
<reference evidence="2 3" key="1">
    <citation type="submission" date="2016-10" db="EMBL/GenBank/DDBJ databases">
        <title>Draft Genome sequence of Roseomonas sp. strain M3.</title>
        <authorList>
            <person name="Subhash Y."/>
            <person name="Lee S."/>
        </authorList>
    </citation>
    <scope>NUCLEOTIDE SEQUENCE [LARGE SCALE GENOMIC DNA]</scope>
    <source>
        <strain evidence="2 3">M3</strain>
    </source>
</reference>
<evidence type="ECO:0000313" key="3">
    <source>
        <dbReference type="Proteomes" id="UP000188879"/>
    </source>
</evidence>
<dbReference type="RefSeq" id="WP_076956934.1">
    <property type="nucleotide sequence ID" value="NZ_MLCO01000069.1"/>
</dbReference>
<dbReference type="Gene3D" id="1.10.10.2520">
    <property type="entry name" value="Cell wall hydrolase SleB, domain 1"/>
    <property type="match status" value="1"/>
</dbReference>
<evidence type="ECO:0000313" key="2">
    <source>
        <dbReference type="EMBL" id="ONG55710.1"/>
    </source>
</evidence>
<keyword evidence="3" id="KW-1185">Reference proteome</keyword>
<dbReference type="Pfam" id="PF07486">
    <property type="entry name" value="Hydrolase_2"/>
    <property type="match status" value="1"/>
</dbReference>
<protein>
    <submittedName>
        <fullName evidence="2">Cell wall hydrolase</fullName>
    </submittedName>
</protein>
<keyword evidence="2" id="KW-0378">Hydrolase</keyword>
<feature type="domain" description="Cell wall hydrolase SleB" evidence="1">
    <location>
        <begin position="37"/>
        <end position="144"/>
    </location>
</feature>
<dbReference type="GO" id="GO:0016787">
    <property type="term" value="F:hydrolase activity"/>
    <property type="evidence" value="ECO:0007669"/>
    <property type="project" value="UniProtKB-KW"/>
</dbReference>
<name>A0A1V2H451_9PROT</name>
<dbReference type="AlphaFoldDB" id="A0A1V2H451"/>